<keyword evidence="2" id="KW-0732">Signal</keyword>
<name>W4GBX0_APHAT</name>
<protein>
    <submittedName>
        <fullName evidence="3">Uncharacterized protein</fullName>
    </submittedName>
</protein>
<feature type="compositionally biased region" description="Basic residues" evidence="1">
    <location>
        <begin position="82"/>
        <end position="92"/>
    </location>
</feature>
<sequence>MSFLLWSTCSVPMAAATQPDSNFLSTHQLAHSVQPLHAAYPFDYLLDPPSSDDSNNSEQLDLRIADDLHQPPHDLPPTTPTPRRRRRRRSWRIQRLPPPDMHTARIQRDNVLRRETPLKDEAYIGDAGSTPTLDMQVDILRIAATNINKNTYGKLSAELATCPQGHTTMDTRTWGDTRTQPDGC</sequence>
<dbReference type="AlphaFoldDB" id="W4GBX0"/>
<dbReference type="EMBL" id="KI913134">
    <property type="protein sequence ID" value="ETV77177.1"/>
    <property type="molecule type" value="Genomic_DNA"/>
</dbReference>
<gene>
    <name evidence="3" type="ORF">H257_09063</name>
</gene>
<reference evidence="3" key="1">
    <citation type="submission" date="2013-12" db="EMBL/GenBank/DDBJ databases">
        <title>The Genome Sequence of Aphanomyces astaci APO3.</title>
        <authorList>
            <consortium name="The Broad Institute Genomics Platform"/>
            <person name="Russ C."/>
            <person name="Tyler B."/>
            <person name="van West P."/>
            <person name="Dieguez-Uribeondo J."/>
            <person name="Young S.K."/>
            <person name="Zeng Q."/>
            <person name="Gargeya S."/>
            <person name="Fitzgerald M."/>
            <person name="Abouelleil A."/>
            <person name="Alvarado L."/>
            <person name="Chapman S.B."/>
            <person name="Gainer-Dewar J."/>
            <person name="Goldberg J."/>
            <person name="Griggs A."/>
            <person name="Gujja S."/>
            <person name="Hansen M."/>
            <person name="Howarth C."/>
            <person name="Imamovic A."/>
            <person name="Ireland A."/>
            <person name="Larimer J."/>
            <person name="McCowan C."/>
            <person name="Murphy C."/>
            <person name="Pearson M."/>
            <person name="Poon T.W."/>
            <person name="Priest M."/>
            <person name="Roberts A."/>
            <person name="Saif S."/>
            <person name="Shea T."/>
            <person name="Sykes S."/>
            <person name="Wortman J."/>
            <person name="Nusbaum C."/>
            <person name="Birren B."/>
        </authorList>
    </citation>
    <scope>NUCLEOTIDE SEQUENCE [LARGE SCALE GENOMIC DNA]</scope>
    <source>
        <strain evidence="3">APO3</strain>
    </source>
</reference>
<organism evidence="3">
    <name type="scientific">Aphanomyces astaci</name>
    <name type="common">Crayfish plague agent</name>
    <dbReference type="NCBI Taxonomy" id="112090"/>
    <lineage>
        <taxon>Eukaryota</taxon>
        <taxon>Sar</taxon>
        <taxon>Stramenopiles</taxon>
        <taxon>Oomycota</taxon>
        <taxon>Saprolegniomycetes</taxon>
        <taxon>Saprolegniales</taxon>
        <taxon>Verrucalvaceae</taxon>
        <taxon>Aphanomyces</taxon>
    </lineage>
</organism>
<evidence type="ECO:0000256" key="2">
    <source>
        <dbReference type="SAM" id="SignalP"/>
    </source>
</evidence>
<feature type="region of interest" description="Disordered" evidence="1">
    <location>
        <begin position="64"/>
        <end position="102"/>
    </location>
</feature>
<evidence type="ECO:0000313" key="3">
    <source>
        <dbReference type="EMBL" id="ETV77177.1"/>
    </source>
</evidence>
<feature type="signal peptide" evidence="2">
    <location>
        <begin position="1"/>
        <end position="16"/>
    </location>
</feature>
<feature type="chain" id="PRO_5004841049" evidence="2">
    <location>
        <begin position="17"/>
        <end position="184"/>
    </location>
</feature>
<dbReference type="OrthoDB" id="1099063at2759"/>
<evidence type="ECO:0000256" key="1">
    <source>
        <dbReference type="SAM" id="MobiDB-lite"/>
    </source>
</evidence>
<proteinExistence type="predicted"/>
<dbReference type="RefSeq" id="XP_009833483.1">
    <property type="nucleotide sequence ID" value="XM_009835181.1"/>
</dbReference>
<dbReference type="GeneID" id="20811059"/>
<dbReference type="VEuPathDB" id="FungiDB:H257_09063"/>
<accession>W4GBX0</accession>